<reference evidence="1" key="2">
    <citation type="submission" date="2023-04" db="EMBL/GenBank/DDBJ databases">
        <authorList>
            <person name="Bruccoleri R.E."/>
            <person name="Oakeley E.J."/>
            <person name="Faust A.-M."/>
            <person name="Dessus-Babus S."/>
            <person name="Altorfer M."/>
            <person name="Burckhardt D."/>
            <person name="Oertli M."/>
            <person name="Naumann U."/>
            <person name="Petersen F."/>
            <person name="Wong J."/>
        </authorList>
    </citation>
    <scope>NUCLEOTIDE SEQUENCE</scope>
    <source>
        <strain evidence="1">GSM-AAB239-AS_SAM_17_03QT</strain>
        <tissue evidence="1">Leaf</tissue>
    </source>
</reference>
<dbReference type="EMBL" id="JANAVB010032219">
    <property type="protein sequence ID" value="KAJ6810894.1"/>
    <property type="molecule type" value="Genomic_DNA"/>
</dbReference>
<organism evidence="1 2">
    <name type="scientific">Iris pallida</name>
    <name type="common">Sweet iris</name>
    <dbReference type="NCBI Taxonomy" id="29817"/>
    <lineage>
        <taxon>Eukaryota</taxon>
        <taxon>Viridiplantae</taxon>
        <taxon>Streptophyta</taxon>
        <taxon>Embryophyta</taxon>
        <taxon>Tracheophyta</taxon>
        <taxon>Spermatophyta</taxon>
        <taxon>Magnoliopsida</taxon>
        <taxon>Liliopsida</taxon>
        <taxon>Asparagales</taxon>
        <taxon>Iridaceae</taxon>
        <taxon>Iridoideae</taxon>
        <taxon>Irideae</taxon>
        <taxon>Iris</taxon>
    </lineage>
</organism>
<keyword evidence="1" id="KW-0808">Transferase</keyword>
<keyword evidence="2" id="KW-1185">Reference proteome</keyword>
<dbReference type="GO" id="GO:0008168">
    <property type="term" value="F:methyltransferase activity"/>
    <property type="evidence" value="ECO:0007669"/>
    <property type="project" value="UniProtKB-KW"/>
</dbReference>
<sequence length="82" mass="9643">MWIRWPCWLSNSSFYIDVGRYYGICTEHRRDLIPGDEGWLSLGMKVGNRVFHLRTCILFLDSLQADVVYPKIVLFEAYSNPL</sequence>
<accession>A0AAX6F3K2</accession>
<dbReference type="Proteomes" id="UP001140949">
    <property type="component" value="Unassembled WGS sequence"/>
</dbReference>
<gene>
    <name evidence="1" type="ORF">M6B38_105310</name>
</gene>
<dbReference type="AlphaFoldDB" id="A0AAX6F3K2"/>
<evidence type="ECO:0000313" key="1">
    <source>
        <dbReference type="EMBL" id="KAJ6810894.1"/>
    </source>
</evidence>
<protein>
    <submittedName>
        <fullName evidence="1">Methyltransferase, chloroplastic isoform X1</fullName>
    </submittedName>
</protein>
<reference evidence="1" key="1">
    <citation type="journal article" date="2023" name="GigaByte">
        <title>Genome assembly of the bearded iris, Iris pallida Lam.</title>
        <authorList>
            <person name="Bruccoleri R.E."/>
            <person name="Oakeley E.J."/>
            <person name="Faust A.M.E."/>
            <person name="Altorfer M."/>
            <person name="Dessus-Babus S."/>
            <person name="Burckhardt D."/>
            <person name="Oertli M."/>
            <person name="Naumann U."/>
            <person name="Petersen F."/>
            <person name="Wong J."/>
        </authorList>
    </citation>
    <scope>NUCLEOTIDE SEQUENCE</scope>
    <source>
        <strain evidence="1">GSM-AAB239-AS_SAM_17_03QT</strain>
    </source>
</reference>
<comment type="caution">
    <text evidence="1">The sequence shown here is derived from an EMBL/GenBank/DDBJ whole genome shotgun (WGS) entry which is preliminary data.</text>
</comment>
<name>A0AAX6F3K2_IRIPA</name>
<proteinExistence type="predicted"/>
<evidence type="ECO:0000313" key="2">
    <source>
        <dbReference type="Proteomes" id="UP001140949"/>
    </source>
</evidence>
<dbReference type="GO" id="GO:0032259">
    <property type="term" value="P:methylation"/>
    <property type="evidence" value="ECO:0007669"/>
    <property type="project" value="UniProtKB-KW"/>
</dbReference>
<keyword evidence="1" id="KW-0489">Methyltransferase</keyword>